<name>A0ABR3ALV1_PHYBL</name>
<dbReference type="InterPro" id="IPR006683">
    <property type="entry name" value="Thioestr_dom"/>
</dbReference>
<dbReference type="InterPro" id="IPR052061">
    <property type="entry name" value="PTE-AB_protein"/>
</dbReference>
<feature type="domain" description="Thioesterase" evidence="2">
    <location>
        <begin position="166"/>
        <end position="240"/>
    </location>
</feature>
<dbReference type="EMBL" id="JBCLYO010000030">
    <property type="protein sequence ID" value="KAL0076771.1"/>
    <property type="molecule type" value="Genomic_DNA"/>
</dbReference>
<dbReference type="CDD" id="cd03443">
    <property type="entry name" value="PaaI_thioesterase"/>
    <property type="match status" value="1"/>
</dbReference>
<organism evidence="3 4">
    <name type="scientific">Phycomyces blakesleeanus</name>
    <dbReference type="NCBI Taxonomy" id="4837"/>
    <lineage>
        <taxon>Eukaryota</taxon>
        <taxon>Fungi</taxon>
        <taxon>Fungi incertae sedis</taxon>
        <taxon>Mucoromycota</taxon>
        <taxon>Mucoromycotina</taxon>
        <taxon>Mucoromycetes</taxon>
        <taxon>Mucorales</taxon>
        <taxon>Phycomycetaceae</taxon>
        <taxon>Phycomyces</taxon>
    </lineage>
</organism>
<proteinExistence type="predicted"/>
<dbReference type="Proteomes" id="UP001448207">
    <property type="component" value="Unassembled WGS sequence"/>
</dbReference>
<accession>A0ABR3ALV1</accession>
<evidence type="ECO:0000313" key="3">
    <source>
        <dbReference type="EMBL" id="KAL0076771.1"/>
    </source>
</evidence>
<feature type="transmembrane region" description="Helical" evidence="1">
    <location>
        <begin position="40"/>
        <end position="62"/>
    </location>
</feature>
<protein>
    <submittedName>
        <fullName evidence="3">HotDog domain-containing protein</fullName>
    </submittedName>
</protein>
<comment type="caution">
    <text evidence="3">The sequence shown here is derived from an EMBL/GenBank/DDBJ whole genome shotgun (WGS) entry which is preliminary data.</text>
</comment>
<evidence type="ECO:0000313" key="4">
    <source>
        <dbReference type="Proteomes" id="UP001448207"/>
    </source>
</evidence>
<evidence type="ECO:0000256" key="1">
    <source>
        <dbReference type="SAM" id="Phobius"/>
    </source>
</evidence>
<gene>
    <name evidence="3" type="ORF">J3Q64DRAFT_1770640</name>
</gene>
<dbReference type="SUPFAM" id="SSF54637">
    <property type="entry name" value="Thioesterase/thiol ester dehydrase-isomerase"/>
    <property type="match status" value="1"/>
</dbReference>
<keyword evidence="1" id="KW-0472">Membrane</keyword>
<dbReference type="Gene3D" id="3.10.129.10">
    <property type="entry name" value="Hotdog Thioesterase"/>
    <property type="match status" value="1"/>
</dbReference>
<dbReference type="PANTHER" id="PTHR47260">
    <property type="entry name" value="UPF0644 PROTEIN PB2B4.06"/>
    <property type="match status" value="1"/>
</dbReference>
<dbReference type="PANTHER" id="PTHR47260:SF1">
    <property type="entry name" value="UPF0644 PROTEIN PB2B4.06"/>
    <property type="match status" value="1"/>
</dbReference>
<keyword evidence="4" id="KW-1185">Reference proteome</keyword>
<dbReference type="Pfam" id="PF03061">
    <property type="entry name" value="4HBT"/>
    <property type="match status" value="1"/>
</dbReference>
<keyword evidence="1" id="KW-1133">Transmembrane helix</keyword>
<reference evidence="3 4" key="1">
    <citation type="submission" date="2024-04" db="EMBL/GenBank/DDBJ databases">
        <title>Symmetric and asymmetric DNA N6-adenine methylation regulates different biological responses in Mucorales.</title>
        <authorList>
            <consortium name="Lawrence Berkeley National Laboratory"/>
            <person name="Lax C."/>
            <person name="Mondo S.J."/>
            <person name="Osorio-Concepcion M."/>
            <person name="Muszewska A."/>
            <person name="Corrochano-Luque M."/>
            <person name="Gutierrez G."/>
            <person name="Riley R."/>
            <person name="Lipzen A."/>
            <person name="Guo J."/>
            <person name="Hundley H."/>
            <person name="Amirebrahimi M."/>
            <person name="Ng V."/>
            <person name="Lorenzo-Gutierrez D."/>
            <person name="Binder U."/>
            <person name="Yang J."/>
            <person name="Song Y."/>
            <person name="Canovas D."/>
            <person name="Navarro E."/>
            <person name="Freitag M."/>
            <person name="Gabaldon T."/>
            <person name="Grigoriev I.V."/>
            <person name="Corrochano L.M."/>
            <person name="Nicolas F.E."/>
            <person name="Garre V."/>
        </authorList>
    </citation>
    <scope>NUCLEOTIDE SEQUENCE [LARGE SCALE GENOMIC DNA]</scope>
    <source>
        <strain evidence="3 4">L51</strain>
    </source>
</reference>
<evidence type="ECO:0000259" key="2">
    <source>
        <dbReference type="Pfam" id="PF03061"/>
    </source>
</evidence>
<keyword evidence="1" id="KW-0812">Transmembrane</keyword>
<sequence>MMFSRLVVQTAAGINRRFPRAVLQARFFTQQHQKQARSRLLSPFFISTTSAIVATGLTFAVMSTQHHDDLLEQKIALNGTADHEVEEATKYLNNMTIVKEARSNKNMFEIEAYSHLNGSAKLHSLTASTLRGKGKVIVAPVIFYNKSMTEVTIVCHLGTELCGHDGIIHGGMLATLLDEVLACVAFPALPNNIGFTANLNIDYRKPVKSDQWVVMRGQLDRLEGRKAYVEAWIEDLEGTKMTEAKSLYVAPKSIIPKIGS</sequence>
<dbReference type="InterPro" id="IPR029069">
    <property type="entry name" value="HotDog_dom_sf"/>
</dbReference>